<accession>A0ABX2AVI7</accession>
<comment type="caution">
    <text evidence="2">The sequence shown here is derived from an EMBL/GenBank/DDBJ whole genome shotgun (WGS) entry which is preliminary data.</text>
</comment>
<dbReference type="Pfam" id="PF09084">
    <property type="entry name" value="NMT1"/>
    <property type="match status" value="1"/>
</dbReference>
<dbReference type="RefSeq" id="WP_172176994.1">
    <property type="nucleotide sequence ID" value="NZ_CASGIA010000002.1"/>
</dbReference>
<dbReference type="PANTHER" id="PTHR30024">
    <property type="entry name" value="ALIPHATIC SULFONATES-BINDING PROTEIN-RELATED"/>
    <property type="match status" value="1"/>
</dbReference>
<dbReference type="EMBL" id="JABKKE010000006">
    <property type="protein sequence ID" value="NPE13681.1"/>
    <property type="molecule type" value="Genomic_DNA"/>
</dbReference>
<evidence type="ECO:0000313" key="2">
    <source>
        <dbReference type="EMBL" id="NPE13681.1"/>
    </source>
</evidence>
<dbReference type="PROSITE" id="PS51257">
    <property type="entry name" value="PROKAR_LIPOPROTEIN"/>
    <property type="match status" value="1"/>
</dbReference>
<reference evidence="2 3" key="1">
    <citation type="submission" date="2020-05" db="EMBL/GenBank/DDBJ databases">
        <title>Distinct polysaccharide utilization as determinants for interspecies competition between intestinal Prevotella spp.</title>
        <authorList>
            <person name="Galvez E.J.C."/>
            <person name="Iljazovic A."/>
            <person name="Strowig T."/>
        </authorList>
    </citation>
    <scope>NUCLEOTIDE SEQUENCE [LARGE SCALE GENOMIC DNA]</scope>
    <source>
        <strain evidence="2 3">PROD</strain>
    </source>
</reference>
<protein>
    <submittedName>
        <fullName evidence="2">ABC transporter substrate-binding protein</fullName>
    </submittedName>
</protein>
<dbReference type="Gene3D" id="3.40.190.10">
    <property type="entry name" value="Periplasmic binding protein-like II"/>
    <property type="match status" value="2"/>
</dbReference>
<gene>
    <name evidence="2" type="ORF">HPS55_04955</name>
</gene>
<keyword evidence="3" id="KW-1185">Reference proteome</keyword>
<evidence type="ECO:0000259" key="1">
    <source>
        <dbReference type="Pfam" id="PF09084"/>
    </source>
</evidence>
<sequence>MKHIVFILLSVAMLVACGQSYEEKKLQTRQQRARQAREDSAALKIAVTPTLDCLPLYVAADYGLFGTLGADVRLKYYAARMDCDEAMLAGRVECTVTDLVRGQYIMERGMPLEYVAATDACWQLITNRNARIRNLKQLNDKMLAMTRYSATDLLGDYAVDSVKLKPEMVFRIQINDVNLRLKMLENNEMDAMLLTEPQATAARIRKHPVLMDSRKLGLRLGAVAVRADLKKDTARSRQVDVLIKAYDMACDSINKYGVRGYGEAIARHCKVSREVVGRLPEDMKFVHAASPRKADIDYAEAWLRERMESDATIQSGDGSK</sequence>
<proteinExistence type="predicted"/>
<dbReference type="Proteomes" id="UP001193734">
    <property type="component" value="Unassembled WGS sequence"/>
</dbReference>
<dbReference type="GeneID" id="82157107"/>
<name>A0ABX2AVI7_9BACT</name>
<organism evidence="2 3">
    <name type="scientific">Xylanibacter rodentium</name>
    <dbReference type="NCBI Taxonomy" id="2736289"/>
    <lineage>
        <taxon>Bacteria</taxon>
        <taxon>Pseudomonadati</taxon>
        <taxon>Bacteroidota</taxon>
        <taxon>Bacteroidia</taxon>
        <taxon>Bacteroidales</taxon>
        <taxon>Prevotellaceae</taxon>
        <taxon>Xylanibacter</taxon>
    </lineage>
</organism>
<dbReference type="InterPro" id="IPR015168">
    <property type="entry name" value="SsuA/THI5"/>
</dbReference>
<feature type="domain" description="SsuA/THI5-like" evidence="1">
    <location>
        <begin position="53"/>
        <end position="209"/>
    </location>
</feature>
<evidence type="ECO:0000313" key="3">
    <source>
        <dbReference type="Proteomes" id="UP001193734"/>
    </source>
</evidence>
<dbReference type="SUPFAM" id="SSF53850">
    <property type="entry name" value="Periplasmic binding protein-like II"/>
    <property type="match status" value="1"/>
</dbReference>